<dbReference type="EMBL" id="JARGDH010000001">
    <property type="protein sequence ID" value="KAL0280122.1"/>
    <property type="molecule type" value="Genomic_DNA"/>
</dbReference>
<evidence type="ECO:0000256" key="2">
    <source>
        <dbReference type="ARBA" id="ARBA00022771"/>
    </source>
</evidence>
<evidence type="ECO:0000256" key="1">
    <source>
        <dbReference type="ARBA" id="ARBA00022723"/>
    </source>
</evidence>
<keyword evidence="3" id="KW-0862">Zinc</keyword>
<sequence length="128" mass="14709">MRDFHVLGQLGTAQETMYRASPGEYTMSTTIKGRPKLVCNGYAYGHQVRNELKNDFDKTKHWRCVEKRIHCKAKLIMLSDKSLIIKGEHNHFPKSVLQDKKTTSSSDVIVSKFGLVFSEEDLFHYAQS</sequence>
<protein>
    <recommendedName>
        <fullName evidence="4">FLYWCH-type domain-containing protein</fullName>
    </recommendedName>
</protein>
<proteinExistence type="predicted"/>
<reference evidence="5" key="1">
    <citation type="journal article" date="2024" name="Gigascience">
        <title>Chromosome-level genome of the poultry shaft louse Menopon gallinae provides insight into the host-switching and adaptive evolution of parasitic lice.</title>
        <authorList>
            <person name="Xu Y."/>
            <person name="Ma L."/>
            <person name="Liu S."/>
            <person name="Liang Y."/>
            <person name="Liu Q."/>
            <person name="He Z."/>
            <person name="Tian L."/>
            <person name="Duan Y."/>
            <person name="Cai W."/>
            <person name="Li H."/>
            <person name="Song F."/>
        </authorList>
    </citation>
    <scope>NUCLEOTIDE SEQUENCE</scope>
    <source>
        <strain evidence="5">Cailab_2023a</strain>
    </source>
</reference>
<dbReference type="Pfam" id="PF04500">
    <property type="entry name" value="FLYWCH"/>
    <property type="match status" value="1"/>
</dbReference>
<dbReference type="AlphaFoldDB" id="A0AAW2ICM3"/>
<name>A0AAW2ICM3_9NEOP</name>
<dbReference type="InterPro" id="IPR007588">
    <property type="entry name" value="Znf_FLYWCH"/>
</dbReference>
<keyword evidence="1" id="KW-0479">Metal-binding</keyword>
<comment type="caution">
    <text evidence="5">The sequence shown here is derived from an EMBL/GenBank/DDBJ whole genome shotgun (WGS) entry which is preliminary data.</text>
</comment>
<accession>A0AAW2ICM3</accession>
<evidence type="ECO:0000313" key="5">
    <source>
        <dbReference type="EMBL" id="KAL0280122.1"/>
    </source>
</evidence>
<feature type="domain" description="FLYWCH-type" evidence="4">
    <location>
        <begin position="28"/>
        <end position="91"/>
    </location>
</feature>
<organism evidence="5">
    <name type="scientific">Menopon gallinae</name>
    <name type="common">poultry shaft louse</name>
    <dbReference type="NCBI Taxonomy" id="328185"/>
    <lineage>
        <taxon>Eukaryota</taxon>
        <taxon>Metazoa</taxon>
        <taxon>Ecdysozoa</taxon>
        <taxon>Arthropoda</taxon>
        <taxon>Hexapoda</taxon>
        <taxon>Insecta</taxon>
        <taxon>Pterygota</taxon>
        <taxon>Neoptera</taxon>
        <taxon>Paraneoptera</taxon>
        <taxon>Psocodea</taxon>
        <taxon>Troctomorpha</taxon>
        <taxon>Phthiraptera</taxon>
        <taxon>Amblycera</taxon>
        <taxon>Menoponidae</taxon>
        <taxon>Menopon</taxon>
    </lineage>
</organism>
<keyword evidence="2" id="KW-0863">Zinc-finger</keyword>
<evidence type="ECO:0000256" key="3">
    <source>
        <dbReference type="ARBA" id="ARBA00022833"/>
    </source>
</evidence>
<dbReference type="Gene3D" id="2.20.25.240">
    <property type="match status" value="1"/>
</dbReference>
<gene>
    <name evidence="5" type="ORF">PYX00_001512</name>
</gene>
<dbReference type="GO" id="GO:0008270">
    <property type="term" value="F:zinc ion binding"/>
    <property type="evidence" value="ECO:0007669"/>
    <property type="project" value="UniProtKB-KW"/>
</dbReference>
<evidence type="ECO:0000259" key="4">
    <source>
        <dbReference type="Pfam" id="PF04500"/>
    </source>
</evidence>